<dbReference type="Proteomes" id="UP000186609">
    <property type="component" value="Chromosome"/>
</dbReference>
<dbReference type="STRING" id="1842727.RD110_02195"/>
<feature type="transmembrane region" description="Helical" evidence="1">
    <location>
        <begin position="20"/>
        <end position="43"/>
    </location>
</feature>
<keyword evidence="1" id="KW-0812">Transmembrane</keyword>
<feature type="transmembrane region" description="Helical" evidence="1">
    <location>
        <begin position="149"/>
        <end position="170"/>
    </location>
</feature>
<feature type="domain" description="Phosphatidic acid phosphatase type 2/haloperoxidase" evidence="2">
    <location>
        <begin position="55"/>
        <end position="164"/>
    </location>
</feature>
<feature type="transmembrane region" description="Helical" evidence="1">
    <location>
        <begin position="93"/>
        <end position="115"/>
    </location>
</feature>
<evidence type="ECO:0000313" key="3">
    <source>
        <dbReference type="EMBL" id="APW36167.1"/>
    </source>
</evidence>
<evidence type="ECO:0000313" key="4">
    <source>
        <dbReference type="Proteomes" id="UP000186609"/>
    </source>
</evidence>
<feature type="transmembrane region" description="Helical" evidence="1">
    <location>
        <begin position="124"/>
        <end position="143"/>
    </location>
</feature>
<feature type="transmembrane region" description="Helical" evidence="1">
    <location>
        <begin position="238"/>
        <end position="255"/>
    </location>
</feature>
<feature type="transmembrane region" description="Helical" evidence="1">
    <location>
        <begin position="199"/>
        <end position="218"/>
    </location>
</feature>
<dbReference type="EMBL" id="CP019236">
    <property type="protein sequence ID" value="APW36167.1"/>
    <property type="molecule type" value="Genomic_DNA"/>
</dbReference>
<name>A0A1P8JQX6_9BURK</name>
<dbReference type="PANTHER" id="PTHR14969:SF13">
    <property type="entry name" value="AT30094P"/>
    <property type="match status" value="1"/>
</dbReference>
<dbReference type="OrthoDB" id="9801622at2"/>
<feature type="transmembrane region" description="Helical" evidence="1">
    <location>
        <begin position="338"/>
        <end position="355"/>
    </location>
</feature>
<dbReference type="RefSeq" id="WP_076196268.1">
    <property type="nucleotide sequence ID" value="NZ_CP019236.1"/>
</dbReference>
<sequence>MESLNLSLFGLMAAGFDADPFWLAAATTVAEKSGWLCVAVFAWAGWRAPAERWRILFILLAAGVASVLARKLAQSIGLPRPFMLGLSPDHIEHGARGALPSTHATVMFTMAFMFLQRPLLRPTGWLLFGVALATSWARIYVGVHFPRDILAGLVLGALLALGFDAALGAMRRRLPAFELLAFLRPLGARLSAVVCGDRFSLYFVLLFTAAAFGIGLQAPDVFPLTFFQEGGAVANGTLFFYAAALLMVATLRLPFVRHADKLATVIVLLACTAREAGLPAPDIGMRLLRAGFGDGDASAPKVLIVATLAVVVVAAAWLARRYRQGRRFALARQQWRTAAFTVLMATLVAVFTAALDSLPEMAASFAGTSQAGLGRSLVALEELLELALPMLLMLALFQAGRGQRGPASRR</sequence>
<dbReference type="InterPro" id="IPR036938">
    <property type="entry name" value="PAP2/HPO_sf"/>
</dbReference>
<keyword evidence="1" id="KW-1133">Transmembrane helix</keyword>
<dbReference type="KEGG" id="rhy:RD110_02195"/>
<feature type="transmembrane region" description="Helical" evidence="1">
    <location>
        <begin position="55"/>
        <end position="73"/>
    </location>
</feature>
<organism evidence="3 4">
    <name type="scientific">Rhodoferax koreensis</name>
    <dbReference type="NCBI Taxonomy" id="1842727"/>
    <lineage>
        <taxon>Bacteria</taxon>
        <taxon>Pseudomonadati</taxon>
        <taxon>Pseudomonadota</taxon>
        <taxon>Betaproteobacteria</taxon>
        <taxon>Burkholderiales</taxon>
        <taxon>Comamonadaceae</taxon>
        <taxon>Rhodoferax</taxon>
    </lineage>
</organism>
<keyword evidence="4" id="KW-1185">Reference proteome</keyword>
<dbReference type="AlphaFoldDB" id="A0A1P8JQX6"/>
<evidence type="ECO:0000259" key="2">
    <source>
        <dbReference type="SMART" id="SM00014"/>
    </source>
</evidence>
<dbReference type="SMART" id="SM00014">
    <property type="entry name" value="acidPPc"/>
    <property type="match status" value="1"/>
</dbReference>
<feature type="transmembrane region" description="Helical" evidence="1">
    <location>
        <begin position="262"/>
        <end position="280"/>
    </location>
</feature>
<dbReference type="SUPFAM" id="SSF48317">
    <property type="entry name" value="Acid phosphatase/Vanadium-dependent haloperoxidase"/>
    <property type="match status" value="1"/>
</dbReference>
<feature type="transmembrane region" description="Helical" evidence="1">
    <location>
        <begin position="300"/>
        <end position="318"/>
    </location>
</feature>
<dbReference type="InterPro" id="IPR000326">
    <property type="entry name" value="PAP2/HPO"/>
</dbReference>
<evidence type="ECO:0000256" key="1">
    <source>
        <dbReference type="SAM" id="Phobius"/>
    </source>
</evidence>
<keyword evidence="1" id="KW-0472">Membrane</keyword>
<accession>A0A1P8JQX6</accession>
<dbReference type="Gene3D" id="1.20.144.10">
    <property type="entry name" value="Phosphatidic acid phosphatase type 2/haloperoxidase"/>
    <property type="match status" value="1"/>
</dbReference>
<reference evidence="3 4" key="1">
    <citation type="submission" date="2017-01" db="EMBL/GenBank/DDBJ databases">
        <authorList>
            <person name="Mah S.A."/>
            <person name="Swanson W.J."/>
            <person name="Moy G.W."/>
            <person name="Vacquier V.D."/>
        </authorList>
    </citation>
    <scope>NUCLEOTIDE SEQUENCE [LARGE SCALE GENOMIC DNA]</scope>
    <source>
        <strain evidence="3 4">DCY110</strain>
    </source>
</reference>
<dbReference type="Pfam" id="PF01569">
    <property type="entry name" value="PAP2"/>
    <property type="match status" value="1"/>
</dbReference>
<protein>
    <recommendedName>
        <fullName evidence="2">Phosphatidic acid phosphatase type 2/haloperoxidase domain-containing protein</fullName>
    </recommendedName>
</protein>
<feature type="transmembrane region" description="Helical" evidence="1">
    <location>
        <begin position="383"/>
        <end position="400"/>
    </location>
</feature>
<dbReference type="PANTHER" id="PTHR14969">
    <property type="entry name" value="SPHINGOSINE-1-PHOSPHATE PHOSPHOHYDROLASE"/>
    <property type="match status" value="1"/>
</dbReference>
<gene>
    <name evidence="3" type="ORF">RD110_02195</name>
</gene>
<proteinExistence type="predicted"/>